<dbReference type="Proteomes" id="UP000193450">
    <property type="component" value="Chromosome"/>
</dbReference>
<reference evidence="13 14" key="1">
    <citation type="submission" date="2016-11" db="EMBL/GenBank/DDBJ databases">
        <title>Trade-off between light-utilization and light-protection in marine flavobacteria.</title>
        <authorList>
            <person name="Kumagai Y."/>
        </authorList>
    </citation>
    <scope>NUCLEOTIDE SEQUENCE [LARGE SCALE GENOMIC DNA]</scope>
    <source>
        <strain evidence="13 14">NBRC 107125</strain>
    </source>
</reference>
<keyword evidence="14" id="KW-1185">Reference proteome</keyword>
<evidence type="ECO:0000313" key="14">
    <source>
        <dbReference type="Proteomes" id="UP000193450"/>
    </source>
</evidence>
<dbReference type="Gene3D" id="3.90.226.10">
    <property type="entry name" value="2-enoyl-CoA Hydratase, Chain A, domain 1"/>
    <property type="match status" value="1"/>
</dbReference>
<dbReference type="InterPro" id="IPR006108">
    <property type="entry name" value="3HC_DH_C"/>
</dbReference>
<dbReference type="PANTHER" id="PTHR43612">
    <property type="entry name" value="TRIFUNCTIONAL ENZYME SUBUNIT ALPHA"/>
    <property type="match status" value="1"/>
</dbReference>
<dbReference type="CDD" id="cd06558">
    <property type="entry name" value="crotonase-like"/>
    <property type="match status" value="1"/>
</dbReference>
<protein>
    <submittedName>
        <fullName evidence="13">3-hydroxyacyl-CoA dehydrogenase</fullName>
    </submittedName>
</protein>
<evidence type="ECO:0000256" key="7">
    <source>
        <dbReference type="ARBA" id="ARBA00023098"/>
    </source>
</evidence>
<evidence type="ECO:0000259" key="12">
    <source>
        <dbReference type="Pfam" id="PF02737"/>
    </source>
</evidence>
<dbReference type="Gene3D" id="3.40.50.720">
    <property type="entry name" value="NAD(P)-binding Rossmann-like Domain"/>
    <property type="match status" value="1"/>
</dbReference>
<dbReference type="KEGG" id="osg:BST96_16970"/>
<dbReference type="GO" id="GO:0070403">
    <property type="term" value="F:NAD+ binding"/>
    <property type="evidence" value="ECO:0007669"/>
    <property type="project" value="InterPro"/>
</dbReference>
<dbReference type="InterPro" id="IPR050136">
    <property type="entry name" value="FA_oxidation_alpha_subunit"/>
</dbReference>
<feature type="domain" description="3-hydroxyacyl-CoA dehydrogenase NAD binding" evidence="12">
    <location>
        <begin position="316"/>
        <end position="494"/>
    </location>
</feature>
<evidence type="ECO:0000256" key="1">
    <source>
        <dbReference type="ARBA" id="ARBA00005005"/>
    </source>
</evidence>
<organism evidence="13 14">
    <name type="scientific">Oceanicoccus sagamiensis</name>
    <dbReference type="NCBI Taxonomy" id="716816"/>
    <lineage>
        <taxon>Bacteria</taxon>
        <taxon>Pseudomonadati</taxon>
        <taxon>Pseudomonadota</taxon>
        <taxon>Gammaproteobacteria</taxon>
        <taxon>Cellvibrionales</taxon>
        <taxon>Spongiibacteraceae</taxon>
        <taxon>Oceanicoccus</taxon>
    </lineage>
</organism>
<dbReference type="InterPro" id="IPR029045">
    <property type="entry name" value="ClpP/crotonase-like_dom_sf"/>
</dbReference>
<dbReference type="InterPro" id="IPR001753">
    <property type="entry name" value="Enoyl-CoA_hydra/iso"/>
</dbReference>
<dbReference type="InterPro" id="IPR036291">
    <property type="entry name" value="NAD(P)-bd_dom_sf"/>
</dbReference>
<evidence type="ECO:0000256" key="2">
    <source>
        <dbReference type="ARBA" id="ARBA00007005"/>
    </source>
</evidence>
<dbReference type="SUPFAM" id="SSF48179">
    <property type="entry name" value="6-phosphogluconate dehydrogenase C-terminal domain-like"/>
    <property type="match status" value="2"/>
</dbReference>
<dbReference type="PANTHER" id="PTHR43612:SF3">
    <property type="entry name" value="TRIFUNCTIONAL ENZYME SUBUNIT ALPHA, MITOCHONDRIAL"/>
    <property type="match status" value="1"/>
</dbReference>
<dbReference type="AlphaFoldDB" id="A0A1X9NEQ7"/>
<dbReference type="EMBL" id="CP019343">
    <property type="protein sequence ID" value="ARN75651.1"/>
    <property type="molecule type" value="Genomic_DNA"/>
</dbReference>
<dbReference type="Pfam" id="PF02737">
    <property type="entry name" value="3HCDH_N"/>
    <property type="match status" value="1"/>
</dbReference>
<keyword evidence="5" id="KW-0560">Oxidoreductase</keyword>
<dbReference type="SUPFAM" id="SSF52096">
    <property type="entry name" value="ClpP/crotonase"/>
    <property type="match status" value="1"/>
</dbReference>
<evidence type="ECO:0000256" key="5">
    <source>
        <dbReference type="ARBA" id="ARBA00023002"/>
    </source>
</evidence>
<dbReference type="Gene3D" id="1.10.1040.50">
    <property type="match status" value="1"/>
</dbReference>
<keyword evidence="3" id="KW-0276">Fatty acid metabolism</keyword>
<dbReference type="SUPFAM" id="SSF51735">
    <property type="entry name" value="NAD(P)-binding Rossmann-fold domains"/>
    <property type="match status" value="1"/>
</dbReference>
<evidence type="ECO:0000256" key="9">
    <source>
        <dbReference type="ARBA" id="ARBA00023268"/>
    </source>
</evidence>
<gene>
    <name evidence="13" type="ORF">BST96_16970</name>
</gene>
<accession>A0A1X9NEQ7</accession>
<sequence length="713" mass="76363">MSHVTISKDADNIVTILLDDPERPVNVMNAGYIEGMEKAANAIEADIDTVAGVIIASAKSTFFAGGDLDEILALTQDNAAAYGEKGLRIKASLRKLETLGKPVVAAINGAALGGGYEICLAAHHRVAIDDRAVTIGLPEVTLGLLPGAGGIVRTVRMLGLKAALPVLSQGRNYNAQAALKAGLIDDIASDADDMIAKAKAWIQANPESSQPWDVKRFQFPGGNVDSRAILSLIPMAGAELLGRRKGLYPAESAILNCAIESMRIDFDGASRVESRYLANLAVTPEAKNMMTYFFQMQKIRGGSARPDGFDKSKVSKVGILGAGMMGAGIAYCAAAAGIDVVLKDVSKEQAEKGKAYSATVLDGLIAKGRSSDAKKTDILARINATDNMADLKGCELVVEAVFEKQALKETVTQEAEAQLAEGVVFATNTSTLPITGLAAASRNAANYIGLHFFSPVDKMALVEIICGKDTSDATLAKGYDFVKQIRKIPIVVNDSRCFYTSRCYEVYQDEAAWLLSDGVSPVLMENLAVQVGLPVGPLAANDEVAQRLILEIKNSVKAGVEAQGNSYPVDKPPYQWMKKMVEELGRLGKASGAGYYDYPEGEKKRIWPELQALQPAATQDITHQDIKDRLMFCQSVEAVRCLEEKVLRSVEDCNIGSILGLGFPVYTGGQLQYINSYGVQAFADRAQELADKFGERFAPPALLLEMAAANKTF</sequence>
<keyword evidence="9" id="KW-0511">Multifunctional enzyme</keyword>
<proteinExistence type="inferred from homology"/>
<dbReference type="GO" id="GO:0006635">
    <property type="term" value="P:fatty acid beta-oxidation"/>
    <property type="evidence" value="ECO:0007669"/>
    <property type="project" value="UniProtKB-UniPathway"/>
</dbReference>
<evidence type="ECO:0000256" key="8">
    <source>
        <dbReference type="ARBA" id="ARBA00023239"/>
    </source>
</evidence>
<dbReference type="GO" id="GO:0004300">
    <property type="term" value="F:enoyl-CoA hydratase activity"/>
    <property type="evidence" value="ECO:0007669"/>
    <property type="project" value="TreeGrafter"/>
</dbReference>
<keyword evidence="7" id="KW-0443">Lipid metabolism</keyword>
<keyword evidence="8" id="KW-0456">Lyase</keyword>
<dbReference type="InterPro" id="IPR008927">
    <property type="entry name" value="6-PGluconate_DH-like_C_sf"/>
</dbReference>
<dbReference type="OrthoDB" id="5389341at2"/>
<evidence type="ECO:0000313" key="13">
    <source>
        <dbReference type="EMBL" id="ARN75651.1"/>
    </source>
</evidence>
<dbReference type="FunFam" id="3.40.50.720:FF:000009">
    <property type="entry name" value="Fatty oxidation complex, alpha subunit"/>
    <property type="match status" value="1"/>
</dbReference>
<dbReference type="InterPro" id="IPR006176">
    <property type="entry name" value="3-OHacyl-CoA_DH_NAD-bd"/>
</dbReference>
<dbReference type="STRING" id="716816.BST96_16970"/>
<name>A0A1X9NEQ7_9GAMM</name>
<keyword evidence="4" id="KW-0442">Lipid degradation</keyword>
<evidence type="ECO:0000256" key="10">
    <source>
        <dbReference type="ARBA" id="ARBA00049556"/>
    </source>
</evidence>
<comment type="similarity">
    <text evidence="2">In the central section; belongs to the 3-hydroxyacyl-CoA dehydrogenase family.</text>
</comment>
<keyword evidence="6" id="KW-0520">NAD</keyword>
<dbReference type="RefSeq" id="WP_085759837.1">
    <property type="nucleotide sequence ID" value="NZ_CP019343.1"/>
</dbReference>
<feature type="domain" description="3-hydroxyacyl-CoA dehydrogenase C-terminal" evidence="11">
    <location>
        <begin position="498"/>
        <end position="598"/>
    </location>
</feature>
<dbReference type="Pfam" id="PF00378">
    <property type="entry name" value="ECH_1"/>
    <property type="match status" value="1"/>
</dbReference>
<dbReference type="UniPathway" id="UPA00659"/>
<comment type="pathway">
    <text evidence="1">Lipid metabolism; fatty acid beta-oxidation.</text>
</comment>
<dbReference type="GO" id="GO:0016509">
    <property type="term" value="F:long-chain (3S)-3-hydroxyacyl-CoA dehydrogenase (NAD+) activity"/>
    <property type="evidence" value="ECO:0007669"/>
    <property type="project" value="TreeGrafter"/>
</dbReference>
<dbReference type="Pfam" id="PF00725">
    <property type="entry name" value="3HCDH"/>
    <property type="match status" value="1"/>
</dbReference>
<comment type="catalytic activity">
    <reaction evidence="10">
        <text>a (3S)-3-hydroxyacyl-CoA + NAD(+) = a 3-oxoacyl-CoA + NADH + H(+)</text>
        <dbReference type="Rhea" id="RHEA:22432"/>
        <dbReference type="ChEBI" id="CHEBI:15378"/>
        <dbReference type="ChEBI" id="CHEBI:57318"/>
        <dbReference type="ChEBI" id="CHEBI:57540"/>
        <dbReference type="ChEBI" id="CHEBI:57945"/>
        <dbReference type="ChEBI" id="CHEBI:90726"/>
        <dbReference type="EC" id="1.1.1.35"/>
    </reaction>
</comment>
<evidence type="ECO:0000256" key="4">
    <source>
        <dbReference type="ARBA" id="ARBA00022963"/>
    </source>
</evidence>
<evidence type="ECO:0000256" key="3">
    <source>
        <dbReference type="ARBA" id="ARBA00022832"/>
    </source>
</evidence>
<evidence type="ECO:0000259" key="11">
    <source>
        <dbReference type="Pfam" id="PF00725"/>
    </source>
</evidence>
<evidence type="ECO:0000256" key="6">
    <source>
        <dbReference type="ARBA" id="ARBA00023027"/>
    </source>
</evidence>